<feature type="transmembrane region" description="Helical" evidence="8">
    <location>
        <begin position="96"/>
        <end position="117"/>
    </location>
</feature>
<dbReference type="GO" id="GO:0005886">
    <property type="term" value="C:plasma membrane"/>
    <property type="evidence" value="ECO:0007669"/>
    <property type="project" value="UniProtKB-SubCell"/>
</dbReference>
<dbReference type="EMBL" id="SMKL01000037">
    <property type="protein sequence ID" value="TDC49825.1"/>
    <property type="molecule type" value="Genomic_DNA"/>
</dbReference>
<dbReference type="Pfam" id="PF00892">
    <property type="entry name" value="EamA"/>
    <property type="match status" value="2"/>
</dbReference>
<feature type="transmembrane region" description="Helical" evidence="8">
    <location>
        <begin position="9"/>
        <end position="26"/>
    </location>
</feature>
<dbReference type="SUPFAM" id="SSF103481">
    <property type="entry name" value="Multidrug resistance efflux transporter EmrE"/>
    <property type="match status" value="2"/>
</dbReference>
<evidence type="ECO:0000256" key="5">
    <source>
        <dbReference type="ARBA" id="ARBA00022692"/>
    </source>
</evidence>
<feature type="transmembrane region" description="Helical" evidence="8">
    <location>
        <begin position="242"/>
        <end position="259"/>
    </location>
</feature>
<evidence type="ECO:0000256" key="3">
    <source>
        <dbReference type="ARBA" id="ARBA00022448"/>
    </source>
</evidence>
<sequence length="309" mass="33400">MVSGSRSGVLYGVGAYALWGIFPLYIKLLDETGAIEILAHRVVWSLVLVLGLLAVVRHVGRLRTLGRRAYGLLTLAALLICVNWGVYIWAVNNDHIVETALGYFINPLVTVLLGVLVFGERLRWLQWSALGLALVAVVVLTVDYGRPPWIALTLAFSFGAYGLVKKKANVDAVESLAVETAVLFVPCLAYLLVLGATDAGDFVSAGWGTTLLLAGCGIVTAVPLLCFGAAAVRVPLTTLGTLQYLTPTLQFLLGVLVYRETVPPVRWVGFALIWLALVVLTAEVLVRRRRERRAALDRLVLDPAATAAR</sequence>
<evidence type="ECO:0000256" key="4">
    <source>
        <dbReference type="ARBA" id="ARBA00022475"/>
    </source>
</evidence>
<evidence type="ECO:0000313" key="11">
    <source>
        <dbReference type="Proteomes" id="UP000295621"/>
    </source>
</evidence>
<keyword evidence="11" id="KW-1185">Reference proteome</keyword>
<keyword evidence="6 8" id="KW-1133">Transmembrane helix</keyword>
<feature type="transmembrane region" description="Helical" evidence="8">
    <location>
        <begin position="207"/>
        <end position="230"/>
    </location>
</feature>
<evidence type="ECO:0000256" key="7">
    <source>
        <dbReference type="ARBA" id="ARBA00023136"/>
    </source>
</evidence>
<keyword evidence="5 8" id="KW-0812">Transmembrane</keyword>
<keyword evidence="4" id="KW-1003">Cell membrane</keyword>
<proteinExistence type="inferred from homology"/>
<protein>
    <submittedName>
        <fullName evidence="10">EamA family transporter RarD</fullName>
    </submittedName>
</protein>
<comment type="subcellular location">
    <subcellularLocation>
        <location evidence="1">Cell membrane</location>
        <topology evidence="1">Multi-pass membrane protein</topology>
    </subcellularLocation>
</comment>
<feature type="transmembrane region" description="Helical" evidence="8">
    <location>
        <begin position="176"/>
        <end position="195"/>
    </location>
</feature>
<name>A0A4V2XWL7_9ACTN</name>
<evidence type="ECO:0000256" key="8">
    <source>
        <dbReference type="SAM" id="Phobius"/>
    </source>
</evidence>
<evidence type="ECO:0000259" key="9">
    <source>
        <dbReference type="Pfam" id="PF00892"/>
    </source>
</evidence>
<dbReference type="AlphaFoldDB" id="A0A4V2XWL7"/>
<dbReference type="InterPro" id="IPR004626">
    <property type="entry name" value="RarD"/>
</dbReference>
<comment type="caution">
    <text evidence="10">The sequence shown here is derived from an EMBL/GenBank/DDBJ whole genome shotgun (WGS) entry which is preliminary data.</text>
</comment>
<feature type="transmembrane region" description="Helical" evidence="8">
    <location>
        <begin position="38"/>
        <end position="57"/>
    </location>
</feature>
<dbReference type="Proteomes" id="UP000295621">
    <property type="component" value="Unassembled WGS sequence"/>
</dbReference>
<accession>A0A4V2XWL7</accession>
<feature type="transmembrane region" description="Helical" evidence="8">
    <location>
        <begin position="265"/>
        <end position="286"/>
    </location>
</feature>
<dbReference type="PANTHER" id="PTHR22911">
    <property type="entry name" value="ACYL-MALONYL CONDENSING ENZYME-RELATED"/>
    <property type="match status" value="1"/>
</dbReference>
<evidence type="ECO:0000256" key="6">
    <source>
        <dbReference type="ARBA" id="ARBA00022989"/>
    </source>
</evidence>
<gene>
    <name evidence="10" type="primary">rarD</name>
    <name evidence="10" type="ORF">E1212_16985</name>
</gene>
<evidence type="ECO:0000256" key="1">
    <source>
        <dbReference type="ARBA" id="ARBA00004651"/>
    </source>
</evidence>
<organism evidence="10 11">
    <name type="scientific">Jiangella ureilytica</name>
    <dbReference type="NCBI Taxonomy" id="2530374"/>
    <lineage>
        <taxon>Bacteria</taxon>
        <taxon>Bacillati</taxon>
        <taxon>Actinomycetota</taxon>
        <taxon>Actinomycetes</taxon>
        <taxon>Jiangellales</taxon>
        <taxon>Jiangellaceae</taxon>
        <taxon>Jiangella</taxon>
    </lineage>
</organism>
<feature type="transmembrane region" description="Helical" evidence="8">
    <location>
        <begin position="69"/>
        <end position="90"/>
    </location>
</feature>
<dbReference type="NCBIfam" id="TIGR00688">
    <property type="entry name" value="rarD"/>
    <property type="match status" value="1"/>
</dbReference>
<evidence type="ECO:0000256" key="2">
    <source>
        <dbReference type="ARBA" id="ARBA00007362"/>
    </source>
</evidence>
<feature type="domain" description="EamA" evidence="9">
    <location>
        <begin position="7"/>
        <end position="141"/>
    </location>
</feature>
<reference evidence="10 11" key="1">
    <citation type="submission" date="2019-02" db="EMBL/GenBank/DDBJ databases">
        <title>Draft genome sequences of novel Actinobacteria.</title>
        <authorList>
            <person name="Sahin N."/>
            <person name="Ay H."/>
            <person name="Saygin H."/>
        </authorList>
    </citation>
    <scope>NUCLEOTIDE SEQUENCE [LARGE SCALE GENOMIC DNA]</scope>
    <source>
        <strain evidence="10 11">KC603</strain>
    </source>
</reference>
<keyword evidence="7 8" id="KW-0472">Membrane</keyword>
<feature type="transmembrane region" description="Helical" evidence="8">
    <location>
        <begin position="124"/>
        <end position="142"/>
    </location>
</feature>
<evidence type="ECO:0000313" key="10">
    <source>
        <dbReference type="EMBL" id="TDC49825.1"/>
    </source>
</evidence>
<dbReference type="InterPro" id="IPR000620">
    <property type="entry name" value="EamA_dom"/>
</dbReference>
<feature type="transmembrane region" description="Helical" evidence="8">
    <location>
        <begin position="148"/>
        <end position="164"/>
    </location>
</feature>
<feature type="domain" description="EamA" evidence="9">
    <location>
        <begin position="150"/>
        <end position="281"/>
    </location>
</feature>
<dbReference type="OrthoDB" id="369870at2"/>
<keyword evidence="3" id="KW-0813">Transport</keyword>
<dbReference type="PANTHER" id="PTHR22911:SF137">
    <property type="entry name" value="SOLUTE CARRIER FAMILY 35 MEMBER G2-RELATED"/>
    <property type="match status" value="1"/>
</dbReference>
<dbReference type="InterPro" id="IPR037185">
    <property type="entry name" value="EmrE-like"/>
</dbReference>
<comment type="similarity">
    <text evidence="2">Belongs to the EamA transporter family.</text>
</comment>